<dbReference type="Proteomes" id="UP000799755">
    <property type="component" value="Unassembled WGS sequence"/>
</dbReference>
<comment type="caution">
    <text evidence="1">The sequence shown here is derived from an EMBL/GenBank/DDBJ whole genome shotgun (WGS) entry which is preliminary data.</text>
</comment>
<name>A0ACB6QL86_9PLEO</name>
<sequence>MEPGFETLLTLTDLILLSTPYPAITAIYWLFTDEAISSTAGLRKVGKSAWIWLPRIYLILRMINLAEAMESLIRESLSDLSLPFTWQNLPSAIKDAGVRWEFLKVQNLVLSKVWTPTTDILLLFGNSSLYSGAI</sequence>
<proteinExistence type="predicted"/>
<reference evidence="1" key="1">
    <citation type="journal article" date="2020" name="Stud. Mycol.">
        <title>101 Dothideomycetes genomes: a test case for predicting lifestyles and emergence of pathogens.</title>
        <authorList>
            <person name="Haridas S."/>
            <person name="Albert R."/>
            <person name="Binder M."/>
            <person name="Bloem J."/>
            <person name="Labutti K."/>
            <person name="Salamov A."/>
            <person name="Andreopoulos B."/>
            <person name="Baker S."/>
            <person name="Barry K."/>
            <person name="Bills G."/>
            <person name="Bluhm B."/>
            <person name="Cannon C."/>
            <person name="Castanera R."/>
            <person name="Culley D."/>
            <person name="Daum C."/>
            <person name="Ezra D."/>
            <person name="Gonzalez J."/>
            <person name="Henrissat B."/>
            <person name="Kuo A."/>
            <person name="Liang C."/>
            <person name="Lipzen A."/>
            <person name="Lutzoni F."/>
            <person name="Magnuson J."/>
            <person name="Mondo S."/>
            <person name="Nolan M."/>
            <person name="Ohm R."/>
            <person name="Pangilinan J."/>
            <person name="Park H.-J."/>
            <person name="Ramirez L."/>
            <person name="Alfaro M."/>
            <person name="Sun H."/>
            <person name="Tritt A."/>
            <person name="Yoshinaga Y."/>
            <person name="Zwiers L.-H."/>
            <person name="Turgeon B."/>
            <person name="Goodwin S."/>
            <person name="Spatafora J."/>
            <person name="Crous P."/>
            <person name="Grigoriev I."/>
        </authorList>
    </citation>
    <scope>NUCLEOTIDE SEQUENCE</scope>
    <source>
        <strain evidence="1">ATCC 200398</strain>
    </source>
</reference>
<keyword evidence="2" id="KW-1185">Reference proteome</keyword>
<organism evidence="1 2">
    <name type="scientific">Lindgomyces ingoldianus</name>
    <dbReference type="NCBI Taxonomy" id="673940"/>
    <lineage>
        <taxon>Eukaryota</taxon>
        <taxon>Fungi</taxon>
        <taxon>Dikarya</taxon>
        <taxon>Ascomycota</taxon>
        <taxon>Pezizomycotina</taxon>
        <taxon>Dothideomycetes</taxon>
        <taxon>Pleosporomycetidae</taxon>
        <taxon>Pleosporales</taxon>
        <taxon>Lindgomycetaceae</taxon>
        <taxon>Lindgomyces</taxon>
    </lineage>
</organism>
<gene>
    <name evidence="1" type="ORF">BDR25DRAFT_317138</name>
</gene>
<accession>A0ACB6QL86</accession>
<evidence type="ECO:0000313" key="2">
    <source>
        <dbReference type="Proteomes" id="UP000799755"/>
    </source>
</evidence>
<evidence type="ECO:0000313" key="1">
    <source>
        <dbReference type="EMBL" id="KAF2466882.1"/>
    </source>
</evidence>
<dbReference type="EMBL" id="MU003522">
    <property type="protein sequence ID" value="KAF2466882.1"/>
    <property type="molecule type" value="Genomic_DNA"/>
</dbReference>
<protein>
    <submittedName>
        <fullName evidence="1">Uncharacterized protein</fullName>
    </submittedName>
</protein>